<dbReference type="InterPro" id="IPR049326">
    <property type="entry name" value="Rhodopsin_dom_fungi"/>
</dbReference>
<keyword evidence="1" id="KW-0472">Membrane</keyword>
<accession>A0A1Y1Z5H0</accession>
<feature type="transmembrane region" description="Helical" evidence="1">
    <location>
        <begin position="253"/>
        <end position="274"/>
    </location>
</feature>
<keyword evidence="1" id="KW-1133">Transmembrane helix</keyword>
<dbReference type="Pfam" id="PF20684">
    <property type="entry name" value="Fung_rhodopsin"/>
    <property type="match status" value="1"/>
</dbReference>
<protein>
    <recommendedName>
        <fullName evidence="2">Rhodopsin domain-containing protein</fullName>
    </recommendedName>
</protein>
<evidence type="ECO:0000256" key="1">
    <source>
        <dbReference type="SAM" id="Phobius"/>
    </source>
</evidence>
<dbReference type="OrthoDB" id="3918601at2759"/>
<feature type="non-terminal residue" evidence="3">
    <location>
        <position position="280"/>
    </location>
</feature>
<dbReference type="PANTHER" id="PTHR39614:SF2">
    <property type="entry name" value="INTEGRAL MEMBRANE PROTEIN"/>
    <property type="match status" value="1"/>
</dbReference>
<comment type="caution">
    <text evidence="3">The sequence shown here is derived from an EMBL/GenBank/DDBJ whole genome shotgun (WGS) entry which is preliminary data.</text>
</comment>
<feature type="transmembrane region" description="Helical" evidence="1">
    <location>
        <begin position="213"/>
        <end position="233"/>
    </location>
</feature>
<dbReference type="EMBL" id="MCFA01000129">
    <property type="protein sequence ID" value="ORY05045.1"/>
    <property type="molecule type" value="Genomic_DNA"/>
</dbReference>
<dbReference type="STRING" id="1231657.A0A1Y1Z5H0"/>
<sequence>MAADSEYRFALVTNQNYSGYLWIATILCLSYSSLVIVVRLHIKWKLYGLDDVTATAATLLQLAGGIPLFLALRGGLGQDERLISTAAIEKAGQNTFIAQVLIIASLATAKSSVAALMLRLFTRDLEITRKPWLLCNGTLALILVWAVGSILATSIGCPPTHFLQDPGLGYCNYPLTRWRIIVSFDILIELLLIALPIFFIWGIQMKPYIKIQVALAFGLRLPVAGFAGAHLHYLSICYASRSNTSKEIIPALAWLQVELFWALLAATIPTLKAFMKSFNS</sequence>
<evidence type="ECO:0000313" key="4">
    <source>
        <dbReference type="Proteomes" id="UP000193144"/>
    </source>
</evidence>
<feature type="transmembrane region" description="Helical" evidence="1">
    <location>
        <begin position="20"/>
        <end position="42"/>
    </location>
</feature>
<feature type="transmembrane region" description="Helical" evidence="1">
    <location>
        <begin position="176"/>
        <end position="201"/>
    </location>
</feature>
<evidence type="ECO:0000259" key="2">
    <source>
        <dbReference type="Pfam" id="PF20684"/>
    </source>
</evidence>
<dbReference type="Proteomes" id="UP000193144">
    <property type="component" value="Unassembled WGS sequence"/>
</dbReference>
<keyword evidence="4" id="KW-1185">Reference proteome</keyword>
<keyword evidence="1" id="KW-0812">Transmembrane</keyword>
<name>A0A1Y1Z5H0_9PLEO</name>
<feature type="transmembrane region" description="Helical" evidence="1">
    <location>
        <begin position="133"/>
        <end position="156"/>
    </location>
</feature>
<gene>
    <name evidence="3" type="ORF">BCR34DRAFT_49055</name>
</gene>
<reference evidence="3 4" key="1">
    <citation type="submission" date="2016-07" db="EMBL/GenBank/DDBJ databases">
        <title>Pervasive Adenine N6-methylation of Active Genes in Fungi.</title>
        <authorList>
            <consortium name="DOE Joint Genome Institute"/>
            <person name="Mondo S.J."/>
            <person name="Dannebaum R.O."/>
            <person name="Kuo R.C."/>
            <person name="Labutti K."/>
            <person name="Haridas S."/>
            <person name="Kuo A."/>
            <person name="Salamov A."/>
            <person name="Ahrendt S.R."/>
            <person name="Lipzen A."/>
            <person name="Sullivan W."/>
            <person name="Andreopoulos W.B."/>
            <person name="Clum A."/>
            <person name="Lindquist E."/>
            <person name="Daum C."/>
            <person name="Ramamoorthy G.K."/>
            <person name="Gryganskyi A."/>
            <person name="Culley D."/>
            <person name="Magnuson J.K."/>
            <person name="James T.Y."/>
            <person name="O'Malley M.A."/>
            <person name="Stajich J.E."/>
            <person name="Spatafora J.W."/>
            <person name="Visel A."/>
            <person name="Grigoriev I.V."/>
        </authorList>
    </citation>
    <scope>NUCLEOTIDE SEQUENCE [LARGE SCALE GENOMIC DNA]</scope>
    <source>
        <strain evidence="3 4">CBS 115471</strain>
    </source>
</reference>
<organism evidence="3 4">
    <name type="scientific">Clohesyomyces aquaticus</name>
    <dbReference type="NCBI Taxonomy" id="1231657"/>
    <lineage>
        <taxon>Eukaryota</taxon>
        <taxon>Fungi</taxon>
        <taxon>Dikarya</taxon>
        <taxon>Ascomycota</taxon>
        <taxon>Pezizomycotina</taxon>
        <taxon>Dothideomycetes</taxon>
        <taxon>Pleosporomycetidae</taxon>
        <taxon>Pleosporales</taxon>
        <taxon>Lindgomycetaceae</taxon>
        <taxon>Clohesyomyces</taxon>
    </lineage>
</organism>
<proteinExistence type="predicted"/>
<dbReference type="AlphaFoldDB" id="A0A1Y1Z5H0"/>
<evidence type="ECO:0000313" key="3">
    <source>
        <dbReference type="EMBL" id="ORY05045.1"/>
    </source>
</evidence>
<dbReference type="PANTHER" id="PTHR39614">
    <property type="entry name" value="INTEGRAL MEMBRANE PROTEIN"/>
    <property type="match status" value="1"/>
</dbReference>
<feature type="transmembrane region" description="Helical" evidence="1">
    <location>
        <begin position="96"/>
        <end position="121"/>
    </location>
</feature>
<feature type="transmembrane region" description="Helical" evidence="1">
    <location>
        <begin position="54"/>
        <end position="76"/>
    </location>
</feature>
<feature type="domain" description="Rhodopsin" evidence="2">
    <location>
        <begin position="39"/>
        <end position="276"/>
    </location>
</feature>